<dbReference type="InterPro" id="IPR001789">
    <property type="entry name" value="Sig_transdc_resp-reg_receiver"/>
</dbReference>
<name>A0A4U6CNL2_9BACT</name>
<evidence type="ECO:0000259" key="3">
    <source>
        <dbReference type="PROSITE" id="PS50930"/>
    </source>
</evidence>
<proteinExistence type="predicted"/>
<dbReference type="PANTHER" id="PTHR37299:SF1">
    <property type="entry name" value="STAGE 0 SPORULATION PROTEIN A HOMOLOG"/>
    <property type="match status" value="1"/>
</dbReference>
<evidence type="ECO:0000313" key="5">
    <source>
        <dbReference type="Proteomes" id="UP000304900"/>
    </source>
</evidence>
<evidence type="ECO:0000256" key="1">
    <source>
        <dbReference type="PROSITE-ProRule" id="PRU00169"/>
    </source>
</evidence>
<reference evidence="4 5" key="1">
    <citation type="submission" date="2019-05" db="EMBL/GenBank/DDBJ databases">
        <title>Dyadobacter AR-3-8 sp. nov., isolated from arctic soil.</title>
        <authorList>
            <person name="Chaudhary D.K."/>
        </authorList>
    </citation>
    <scope>NUCLEOTIDE SEQUENCE [LARGE SCALE GENOMIC DNA]</scope>
    <source>
        <strain evidence="4 5">AR-3-8</strain>
    </source>
</reference>
<dbReference type="PROSITE" id="PS50930">
    <property type="entry name" value="HTH_LYTTR"/>
    <property type="match status" value="1"/>
</dbReference>
<dbReference type="InterPro" id="IPR046947">
    <property type="entry name" value="LytR-like"/>
</dbReference>
<dbReference type="InterPro" id="IPR011006">
    <property type="entry name" value="CheY-like_superfamily"/>
</dbReference>
<feature type="domain" description="Response regulatory" evidence="2">
    <location>
        <begin position="10"/>
        <end position="122"/>
    </location>
</feature>
<dbReference type="EMBL" id="SZVO01000026">
    <property type="protein sequence ID" value="TKT85990.1"/>
    <property type="molecule type" value="Genomic_DNA"/>
</dbReference>
<organism evidence="4 5">
    <name type="scientific">Dyadobacter frigoris</name>
    <dbReference type="NCBI Taxonomy" id="2576211"/>
    <lineage>
        <taxon>Bacteria</taxon>
        <taxon>Pseudomonadati</taxon>
        <taxon>Bacteroidota</taxon>
        <taxon>Cytophagia</taxon>
        <taxon>Cytophagales</taxon>
        <taxon>Spirosomataceae</taxon>
        <taxon>Dyadobacter</taxon>
    </lineage>
</organism>
<dbReference type="AlphaFoldDB" id="A0A4U6CNL2"/>
<keyword evidence="1" id="KW-0597">Phosphoprotein</keyword>
<dbReference type="InterPro" id="IPR007492">
    <property type="entry name" value="LytTR_DNA-bd_dom"/>
</dbReference>
<gene>
    <name evidence="4" type="ORF">FDK13_32850</name>
</gene>
<feature type="modified residue" description="4-aspartylphosphate" evidence="1">
    <location>
        <position position="61"/>
    </location>
</feature>
<dbReference type="Proteomes" id="UP000304900">
    <property type="component" value="Unassembled WGS sequence"/>
</dbReference>
<dbReference type="SUPFAM" id="SSF52172">
    <property type="entry name" value="CheY-like"/>
    <property type="match status" value="1"/>
</dbReference>
<sequence>MEKKKPTTMKCLIVDDEESAHIALGELIEKTPWLEHCGSCYSVMEAINMIASVQPGIIFLDVQMPEKSGLDLINMLPYPRPHFILTSAFGVYAVDGFDHQVTDFLLKPIAEDRFIKAILKTIKQETTVITLQAADEDQQQTAGDIWFPTPGKIVRLRYNEIIAIEALKDYVRVTFERGTIVTHGNIGKITTKLPEDIFIKIHRSYVINRFAVRSIERNSVTMINDQECPLAGRGAERERIVNLLMQNRKQA</sequence>
<dbReference type="SMART" id="SM00448">
    <property type="entry name" value="REC"/>
    <property type="match status" value="1"/>
</dbReference>
<dbReference type="Pfam" id="PF04397">
    <property type="entry name" value="LytTR"/>
    <property type="match status" value="1"/>
</dbReference>
<dbReference type="SMART" id="SM00850">
    <property type="entry name" value="LytTR"/>
    <property type="match status" value="1"/>
</dbReference>
<evidence type="ECO:0000259" key="2">
    <source>
        <dbReference type="PROSITE" id="PS50110"/>
    </source>
</evidence>
<keyword evidence="5" id="KW-1185">Reference proteome</keyword>
<comment type="caution">
    <text evidence="4">The sequence shown here is derived from an EMBL/GenBank/DDBJ whole genome shotgun (WGS) entry which is preliminary data.</text>
</comment>
<accession>A0A4U6CNL2</accession>
<dbReference type="PANTHER" id="PTHR37299">
    <property type="entry name" value="TRANSCRIPTIONAL REGULATOR-RELATED"/>
    <property type="match status" value="1"/>
</dbReference>
<dbReference type="PROSITE" id="PS50110">
    <property type="entry name" value="RESPONSE_REGULATORY"/>
    <property type="match status" value="1"/>
</dbReference>
<protein>
    <submittedName>
        <fullName evidence="4">Response regulator transcription factor</fullName>
    </submittedName>
</protein>
<dbReference type="GO" id="GO:0003677">
    <property type="term" value="F:DNA binding"/>
    <property type="evidence" value="ECO:0007669"/>
    <property type="project" value="InterPro"/>
</dbReference>
<evidence type="ECO:0000313" key="4">
    <source>
        <dbReference type="EMBL" id="TKT85990.1"/>
    </source>
</evidence>
<dbReference type="Pfam" id="PF00072">
    <property type="entry name" value="Response_reg"/>
    <property type="match status" value="1"/>
</dbReference>
<dbReference type="Gene3D" id="2.40.50.1020">
    <property type="entry name" value="LytTr DNA-binding domain"/>
    <property type="match status" value="1"/>
</dbReference>
<dbReference type="RefSeq" id="WP_137344264.1">
    <property type="nucleotide sequence ID" value="NZ_SZVO01000026.1"/>
</dbReference>
<dbReference type="OrthoDB" id="1646880at2"/>
<dbReference type="Gene3D" id="3.40.50.2300">
    <property type="match status" value="1"/>
</dbReference>
<dbReference type="GO" id="GO:0000156">
    <property type="term" value="F:phosphorelay response regulator activity"/>
    <property type="evidence" value="ECO:0007669"/>
    <property type="project" value="InterPro"/>
</dbReference>
<feature type="domain" description="HTH LytTR-type" evidence="3">
    <location>
        <begin position="145"/>
        <end position="217"/>
    </location>
</feature>